<keyword evidence="1" id="KW-0614">Plasmid</keyword>
<protein>
    <recommendedName>
        <fullName evidence="3">Signal peptide prediction</fullName>
    </recommendedName>
</protein>
<evidence type="ECO:0008006" key="3">
    <source>
        <dbReference type="Google" id="ProtNLM"/>
    </source>
</evidence>
<dbReference type="PATRIC" id="fig|999552.6.peg.4228"/>
<organism evidence="1 2">
    <name type="scientific">Leisingera methylohalidivorans DSM 14336</name>
    <dbReference type="NCBI Taxonomy" id="999552"/>
    <lineage>
        <taxon>Bacteria</taxon>
        <taxon>Pseudomonadati</taxon>
        <taxon>Pseudomonadota</taxon>
        <taxon>Alphaproteobacteria</taxon>
        <taxon>Rhodobacterales</taxon>
        <taxon>Roseobacteraceae</taxon>
        <taxon>Leisingera</taxon>
    </lineage>
</organism>
<dbReference type="AlphaFoldDB" id="V9W2H2"/>
<accession>V9W2H2</accession>
<dbReference type="Pfam" id="PF13343">
    <property type="entry name" value="SBP_bac_6"/>
    <property type="match status" value="1"/>
</dbReference>
<proteinExistence type="predicted"/>
<evidence type="ECO:0000313" key="2">
    <source>
        <dbReference type="Proteomes" id="UP000018780"/>
    </source>
</evidence>
<name>V9W2H2_9RHOB</name>
<dbReference type="EMBL" id="CP006774">
    <property type="protein sequence ID" value="AHD03382.1"/>
    <property type="molecule type" value="Genomic_DNA"/>
</dbReference>
<evidence type="ECO:0000313" key="1">
    <source>
        <dbReference type="EMBL" id="AHD03382.1"/>
    </source>
</evidence>
<geneLocation type="plasmid" evidence="2">
    <name>1</name>
</geneLocation>
<keyword evidence="2" id="KW-1185">Reference proteome</keyword>
<dbReference type="Proteomes" id="UP000018780">
    <property type="component" value="Plasmid unnamed"/>
</dbReference>
<gene>
    <name evidence="1" type="ORF">METH_21395</name>
</gene>
<sequence>MHTKPPVLRVLGTGVTLINTILASAEADLGIRLEFTALDGIEAQRRGVLAPESFDIYDQWFHDLDLVWPARSLRPIEVNRISCWDEVRNWPVLQSGSDRSVSRGTPLDRLFVQENGELGRAASSRISMLPTVYNADSFAIVGDSSTPEPTSWGDLLSEQWRGRVAIQADAAIGVPDLLLALRARGEFKCENPENLTLSEIGSFIRLVKQYQLSGHFAGFWTDRTPGAEGAAKLSTMWWSNYLSQKARGIPIRMCAPREGYRGWCGGMALSRHLDQHTEELAYAYLNWWLTGPAGAIMARNGAYMAAPGAARAHLSTVEWDFWYGGKPAASDICDAFGNVVYQPGERREGGSYEKRQRQIVIWNSVMEEHNFLVRLWDVIATGALI</sequence>
<dbReference type="KEGG" id="lmd:METH_21395"/>
<dbReference type="HOGENOM" id="CLU_053523_0_0_5"/>
<dbReference type="Gene3D" id="3.40.190.10">
    <property type="entry name" value="Periplasmic binding protein-like II"/>
    <property type="match status" value="1"/>
</dbReference>
<dbReference type="SUPFAM" id="SSF53850">
    <property type="entry name" value="Periplasmic binding protein-like II"/>
    <property type="match status" value="1"/>
</dbReference>
<reference evidence="1 2" key="1">
    <citation type="submission" date="2013-09" db="EMBL/GenBank/DDBJ databases">
        <authorList>
            <consortium name="DOE Joint Genome Institute"/>
            <person name="Klenk H.-P."/>
            <person name="Huntemann M."/>
            <person name="Han J."/>
            <person name="Chen A."/>
            <person name="Kyrpides N."/>
            <person name="Mavromatis K."/>
            <person name="Markowitz V."/>
            <person name="Palaniappan K."/>
            <person name="Ivanova N."/>
            <person name="Schaumberg A."/>
            <person name="Pati A."/>
            <person name="Liolios K."/>
            <person name="Nordberg H.P."/>
            <person name="Cantor M.N."/>
            <person name="Hua S.X."/>
            <person name="Woyke T."/>
        </authorList>
    </citation>
    <scope>NUCLEOTIDE SEQUENCE [LARGE SCALE GENOMIC DNA]</scope>
    <source>
        <strain evidence="1 2">DSM 14336</strain>
        <plasmid evidence="2">1</plasmid>
    </source>
</reference>